<comment type="caution">
    <text evidence="1">The sequence shown here is derived from an EMBL/GenBank/DDBJ whole genome shotgun (WGS) entry which is preliminary data.</text>
</comment>
<evidence type="ECO:0000313" key="2">
    <source>
        <dbReference type="Proteomes" id="UP000823388"/>
    </source>
</evidence>
<proteinExistence type="predicted"/>
<sequence length="132" mass="14793">MVFWAIHKLYASKHISRGEVVVTTLAKASPGNLTEKKSEQRRGRRRHGCCDRRVKVKKGGRGRRCRALEQCLKTGTQVDAVLARQGFICLQVRRRLVGCGCGCGCGGSTRRRRRLGKDIVRGIFQDFDCSSD</sequence>
<dbReference type="AlphaFoldDB" id="A0A8T0TNB3"/>
<reference evidence="1" key="1">
    <citation type="submission" date="2020-05" db="EMBL/GenBank/DDBJ databases">
        <title>WGS assembly of Panicum virgatum.</title>
        <authorList>
            <person name="Lovell J.T."/>
            <person name="Jenkins J."/>
            <person name="Shu S."/>
            <person name="Juenger T.E."/>
            <person name="Schmutz J."/>
        </authorList>
    </citation>
    <scope>NUCLEOTIDE SEQUENCE</scope>
    <source>
        <strain evidence="1">AP13</strain>
    </source>
</reference>
<dbReference type="Proteomes" id="UP000823388">
    <property type="component" value="Chromosome 4K"/>
</dbReference>
<gene>
    <name evidence="1" type="ORF">PVAP13_4KG186100</name>
</gene>
<evidence type="ECO:0000313" key="1">
    <source>
        <dbReference type="EMBL" id="KAG2610344.1"/>
    </source>
</evidence>
<name>A0A8T0TNB3_PANVG</name>
<protein>
    <submittedName>
        <fullName evidence="1">Uncharacterized protein</fullName>
    </submittedName>
</protein>
<accession>A0A8T0TNB3</accession>
<dbReference type="EMBL" id="CM029043">
    <property type="protein sequence ID" value="KAG2610344.1"/>
    <property type="molecule type" value="Genomic_DNA"/>
</dbReference>
<keyword evidence="2" id="KW-1185">Reference proteome</keyword>
<organism evidence="1 2">
    <name type="scientific">Panicum virgatum</name>
    <name type="common">Blackwell switchgrass</name>
    <dbReference type="NCBI Taxonomy" id="38727"/>
    <lineage>
        <taxon>Eukaryota</taxon>
        <taxon>Viridiplantae</taxon>
        <taxon>Streptophyta</taxon>
        <taxon>Embryophyta</taxon>
        <taxon>Tracheophyta</taxon>
        <taxon>Spermatophyta</taxon>
        <taxon>Magnoliopsida</taxon>
        <taxon>Liliopsida</taxon>
        <taxon>Poales</taxon>
        <taxon>Poaceae</taxon>
        <taxon>PACMAD clade</taxon>
        <taxon>Panicoideae</taxon>
        <taxon>Panicodae</taxon>
        <taxon>Paniceae</taxon>
        <taxon>Panicinae</taxon>
        <taxon>Panicum</taxon>
        <taxon>Panicum sect. Hiantes</taxon>
    </lineage>
</organism>